<dbReference type="EMBL" id="BTSY01000007">
    <property type="protein sequence ID" value="GMT35321.1"/>
    <property type="molecule type" value="Genomic_DNA"/>
</dbReference>
<dbReference type="PANTHER" id="PTHR34311">
    <property type="entry name" value="PROTEIN CBG21698-RELATED"/>
    <property type="match status" value="1"/>
</dbReference>
<feature type="non-terminal residue" evidence="2">
    <location>
        <position position="1"/>
    </location>
</feature>
<organism evidence="2 3">
    <name type="scientific">Pristionchus fissidentatus</name>
    <dbReference type="NCBI Taxonomy" id="1538716"/>
    <lineage>
        <taxon>Eukaryota</taxon>
        <taxon>Metazoa</taxon>
        <taxon>Ecdysozoa</taxon>
        <taxon>Nematoda</taxon>
        <taxon>Chromadorea</taxon>
        <taxon>Rhabditida</taxon>
        <taxon>Rhabditina</taxon>
        <taxon>Diplogasteromorpha</taxon>
        <taxon>Diplogasteroidea</taxon>
        <taxon>Neodiplogasteridae</taxon>
        <taxon>Pristionchus</taxon>
    </lineage>
</organism>
<keyword evidence="1" id="KW-0732">Signal</keyword>
<gene>
    <name evidence="2" type="ORF">PFISCL1PPCAC_26618</name>
</gene>
<feature type="non-terminal residue" evidence="2">
    <location>
        <position position="242"/>
    </location>
</feature>
<sequence length="242" mass="26489">LGCHRESFQRQPTMSRIAATLALLVAGALAQGGCQPHPVCNLDELSRCQSTFNADLGLNSKLDVKSYDKLQRAVESLIGADGINELGTVCYNLRKLKFCFTDPKDYDNCFFNPLGLVGDENCVATGITEQQARGYVRFYASLDFACGVGFSHYWNAEETPTSTGCMSNIFANKLDDLDACQAKFDTSVAGDSMDSCPYVSEAANCYQRVFGKCNDQGKWFGCEYELVGLQAAYGNCGQDYCK</sequence>
<evidence type="ECO:0000313" key="3">
    <source>
        <dbReference type="Proteomes" id="UP001432322"/>
    </source>
</evidence>
<comment type="caution">
    <text evidence="2">The sequence shown here is derived from an EMBL/GenBank/DDBJ whole genome shotgun (WGS) entry which is preliminary data.</text>
</comment>
<feature type="signal peptide" evidence="1">
    <location>
        <begin position="1"/>
        <end position="30"/>
    </location>
</feature>
<accession>A0AAV5WTF5</accession>
<reference evidence="2" key="1">
    <citation type="submission" date="2023-10" db="EMBL/GenBank/DDBJ databases">
        <title>Genome assembly of Pristionchus species.</title>
        <authorList>
            <person name="Yoshida K."/>
            <person name="Sommer R.J."/>
        </authorList>
    </citation>
    <scope>NUCLEOTIDE SEQUENCE</scope>
    <source>
        <strain evidence="2">RS5133</strain>
    </source>
</reference>
<feature type="chain" id="PRO_5043944055" description="Secreted protein" evidence="1">
    <location>
        <begin position="31"/>
        <end position="242"/>
    </location>
</feature>
<evidence type="ECO:0000313" key="2">
    <source>
        <dbReference type="EMBL" id="GMT35321.1"/>
    </source>
</evidence>
<dbReference type="Proteomes" id="UP001432322">
    <property type="component" value="Unassembled WGS sequence"/>
</dbReference>
<protein>
    <recommendedName>
        <fullName evidence="4">Secreted protein</fullName>
    </recommendedName>
</protein>
<evidence type="ECO:0008006" key="4">
    <source>
        <dbReference type="Google" id="ProtNLM"/>
    </source>
</evidence>
<keyword evidence="3" id="KW-1185">Reference proteome</keyword>
<dbReference type="PANTHER" id="PTHR34311:SF6">
    <property type="entry name" value="NEMATODE SPECIFIC PEPTIDE FAMILY"/>
    <property type="match status" value="1"/>
</dbReference>
<dbReference type="AlphaFoldDB" id="A0AAV5WTF5"/>
<evidence type="ECO:0000256" key="1">
    <source>
        <dbReference type="SAM" id="SignalP"/>
    </source>
</evidence>
<name>A0AAV5WTF5_9BILA</name>
<proteinExistence type="predicted"/>